<organism evidence="6">
    <name type="scientific">Lygus hesperus</name>
    <name type="common">Western plant bug</name>
    <dbReference type="NCBI Taxonomy" id="30085"/>
    <lineage>
        <taxon>Eukaryota</taxon>
        <taxon>Metazoa</taxon>
        <taxon>Ecdysozoa</taxon>
        <taxon>Arthropoda</taxon>
        <taxon>Hexapoda</taxon>
        <taxon>Insecta</taxon>
        <taxon>Pterygota</taxon>
        <taxon>Neoptera</taxon>
        <taxon>Paraneoptera</taxon>
        <taxon>Hemiptera</taxon>
        <taxon>Heteroptera</taxon>
        <taxon>Panheteroptera</taxon>
        <taxon>Cimicomorpha</taxon>
        <taxon>Miridae</taxon>
        <taxon>Mirini</taxon>
        <taxon>Lygus</taxon>
    </lineage>
</organism>
<dbReference type="GO" id="GO:0003723">
    <property type="term" value="F:RNA binding"/>
    <property type="evidence" value="ECO:0007669"/>
    <property type="project" value="UniProtKB-KW"/>
</dbReference>
<dbReference type="InterPro" id="IPR007783">
    <property type="entry name" value="eIF3d"/>
</dbReference>
<evidence type="ECO:0000256" key="3">
    <source>
        <dbReference type="ARBA" id="ARBA00022884"/>
    </source>
</evidence>
<evidence type="ECO:0000256" key="4">
    <source>
        <dbReference type="ARBA" id="ARBA00022917"/>
    </source>
</evidence>
<evidence type="ECO:0000256" key="2">
    <source>
        <dbReference type="ARBA" id="ARBA00022540"/>
    </source>
</evidence>
<dbReference type="GO" id="GO:0003743">
    <property type="term" value="F:translation initiation factor activity"/>
    <property type="evidence" value="ECO:0007669"/>
    <property type="project" value="UniProtKB-KW"/>
</dbReference>
<evidence type="ECO:0000256" key="5">
    <source>
        <dbReference type="ARBA" id="ARBA00033202"/>
    </source>
</evidence>
<dbReference type="AlphaFoldDB" id="A0A0A9WWE2"/>
<dbReference type="Pfam" id="PF05091">
    <property type="entry name" value="eIF-3_zeta"/>
    <property type="match status" value="1"/>
</dbReference>
<reference evidence="7" key="3">
    <citation type="journal article" date="2016" name="Gigascience">
        <title>De novo construction of an expanded transcriptome assembly for the western tarnished plant bug, Lygus hesperus.</title>
        <authorList>
            <person name="Tassone E.E."/>
            <person name="Geib S.M."/>
            <person name="Hall B."/>
            <person name="Fabrick J.A."/>
            <person name="Brent C.S."/>
            <person name="Hull J.J."/>
        </authorList>
    </citation>
    <scope>NUCLEOTIDE SEQUENCE</scope>
</reference>
<dbReference type="EMBL" id="GBHO01031853">
    <property type="protein sequence ID" value="JAG11751.1"/>
    <property type="molecule type" value="Transcribed_RNA"/>
</dbReference>
<proteinExistence type="predicted"/>
<reference evidence="6" key="1">
    <citation type="journal article" date="2014" name="PLoS ONE">
        <title>Transcriptome-Based Identification of ABC Transporters in the Western Tarnished Plant Bug Lygus hesperus.</title>
        <authorList>
            <person name="Hull J.J."/>
            <person name="Chaney K."/>
            <person name="Geib S.M."/>
            <person name="Fabrick J.A."/>
            <person name="Brent C.S."/>
            <person name="Walsh D."/>
            <person name="Lavine L.C."/>
        </authorList>
    </citation>
    <scope>NUCLEOTIDE SEQUENCE</scope>
</reference>
<keyword evidence="2 6" id="KW-0396">Initiation factor</keyword>
<keyword evidence="1" id="KW-0963">Cytoplasm</keyword>
<protein>
    <recommendedName>
        <fullName evidence="5">Eukaryotic translation initiation factor 3 subunit p66</fullName>
    </recommendedName>
</protein>
<evidence type="ECO:0000313" key="7">
    <source>
        <dbReference type="EMBL" id="JAQ01761.1"/>
    </source>
</evidence>
<evidence type="ECO:0000256" key="1">
    <source>
        <dbReference type="ARBA" id="ARBA00022490"/>
    </source>
</evidence>
<keyword evidence="4" id="KW-0648">Protein biosynthesis</keyword>
<accession>A0A0A9WWE2</accession>
<dbReference type="PANTHER" id="PTHR12399">
    <property type="entry name" value="EUKARYOTIC TRANSLATION INITIATION FACTOR 3 SUBUNIT 7"/>
    <property type="match status" value="1"/>
</dbReference>
<evidence type="ECO:0000313" key="6">
    <source>
        <dbReference type="EMBL" id="JAG11751.1"/>
    </source>
</evidence>
<name>A0A0A9WWE2_LYGHE</name>
<keyword evidence="3" id="KW-0694">RNA-binding</keyword>
<dbReference type="GO" id="GO:0005852">
    <property type="term" value="C:eukaryotic translation initiation factor 3 complex"/>
    <property type="evidence" value="ECO:0007669"/>
    <property type="project" value="InterPro"/>
</dbReference>
<dbReference type="PANTHER" id="PTHR12399:SF0">
    <property type="entry name" value="EUKARYOTIC TRANSLATION INITIATION FACTOR 3 SUBUNIT D"/>
    <property type="match status" value="1"/>
</dbReference>
<reference evidence="6" key="2">
    <citation type="submission" date="2014-07" db="EMBL/GenBank/DDBJ databases">
        <authorList>
            <person name="Hull J."/>
        </authorList>
    </citation>
    <scope>NUCLEOTIDE SEQUENCE</scope>
</reference>
<sequence>MVNEFDSKVATSTIDWRTKFDSQSGAILAGEIKNNMCRMMQVAAEGILSGAESIKLGYISRLQPRNPNKHEVLRVETYPCREFIKLLNTTPRAMFSSLKYFFQAALDLEPGKYVLVRDPNQLSISIYSVPDTTFDAKTGSWCVDIDVDTLV</sequence>
<gene>
    <name evidence="7" type="primary">eIF3-S7-2_1</name>
    <name evidence="6" type="ORF">CM83_7611</name>
    <name evidence="7" type="ORF">g.11728</name>
</gene>
<dbReference type="EMBL" id="GDHC01016868">
    <property type="protein sequence ID" value="JAQ01761.1"/>
    <property type="molecule type" value="Transcribed_RNA"/>
</dbReference>